<keyword evidence="4" id="KW-1185">Reference proteome</keyword>
<gene>
    <name evidence="2" type="ORF">CAPTEDRAFT_29660</name>
</gene>
<name>R7UHN7_CAPTE</name>
<dbReference type="EnsemblMetazoa" id="CapteT29660">
    <property type="protein sequence ID" value="CapteP29660"/>
    <property type="gene ID" value="CapteG29660"/>
</dbReference>
<evidence type="ECO:0000313" key="3">
    <source>
        <dbReference type="EnsemblMetazoa" id="CapteP29660"/>
    </source>
</evidence>
<sequence length="108" mass="11902">QKNVKAASDVDYPAYGVTGPAREKAGSPGDRKLAQSAQMYHYQHQKQQMIAMEKANTDMNKDGSDVDTEEENEEGDYTVFECPGLAPTGEMEVKNPLFNEDTPMTPSV</sequence>
<feature type="compositionally biased region" description="Basic and acidic residues" evidence="1">
    <location>
        <begin position="21"/>
        <end position="31"/>
    </location>
</feature>
<dbReference type="Pfam" id="PF06809">
    <property type="entry name" value="NPDC1"/>
    <property type="match status" value="1"/>
</dbReference>
<dbReference type="Proteomes" id="UP000014760">
    <property type="component" value="Unassembled WGS sequence"/>
</dbReference>
<dbReference type="OrthoDB" id="6270617at2759"/>
<dbReference type="HOGENOM" id="CLU_141231_0_0_1"/>
<accession>R7UHN7</accession>
<reference evidence="4" key="1">
    <citation type="submission" date="2012-12" db="EMBL/GenBank/DDBJ databases">
        <authorList>
            <person name="Hellsten U."/>
            <person name="Grimwood J."/>
            <person name="Chapman J.A."/>
            <person name="Shapiro H."/>
            <person name="Aerts A."/>
            <person name="Otillar R.P."/>
            <person name="Terry A.Y."/>
            <person name="Boore J.L."/>
            <person name="Simakov O."/>
            <person name="Marletaz F."/>
            <person name="Cho S.-J."/>
            <person name="Edsinger-Gonzales E."/>
            <person name="Havlak P."/>
            <person name="Kuo D.-H."/>
            <person name="Larsson T."/>
            <person name="Lv J."/>
            <person name="Arendt D."/>
            <person name="Savage R."/>
            <person name="Osoegawa K."/>
            <person name="de Jong P."/>
            <person name="Lindberg D.R."/>
            <person name="Seaver E.C."/>
            <person name="Weisblat D.A."/>
            <person name="Putnam N.H."/>
            <person name="Grigoriev I.V."/>
            <person name="Rokhsar D.S."/>
        </authorList>
    </citation>
    <scope>NUCLEOTIDE SEQUENCE</scope>
    <source>
        <strain evidence="4">I ESC-2004</strain>
    </source>
</reference>
<dbReference type="AlphaFoldDB" id="R7UHN7"/>
<evidence type="ECO:0000256" key="1">
    <source>
        <dbReference type="SAM" id="MobiDB-lite"/>
    </source>
</evidence>
<reference evidence="3" key="3">
    <citation type="submission" date="2015-06" db="UniProtKB">
        <authorList>
            <consortium name="EnsemblMetazoa"/>
        </authorList>
    </citation>
    <scope>IDENTIFICATION</scope>
</reference>
<feature type="non-terminal residue" evidence="2">
    <location>
        <position position="108"/>
    </location>
</feature>
<dbReference type="PANTHER" id="PTHR23352">
    <property type="entry name" value="NEURAL PROLIFERATION DIFFERENTIATION AND CONTROL PROTEIN-1 NPDC-1 PROTEIN"/>
    <property type="match status" value="1"/>
</dbReference>
<dbReference type="EMBL" id="KB301284">
    <property type="protein sequence ID" value="ELU05730.1"/>
    <property type="molecule type" value="Genomic_DNA"/>
</dbReference>
<dbReference type="GO" id="GO:0016020">
    <property type="term" value="C:membrane"/>
    <property type="evidence" value="ECO:0007669"/>
    <property type="project" value="InterPro"/>
</dbReference>
<feature type="region of interest" description="Disordered" evidence="1">
    <location>
        <begin position="58"/>
        <end position="108"/>
    </location>
</feature>
<dbReference type="EMBL" id="AMQN01007725">
    <property type="status" value="NOT_ANNOTATED_CDS"/>
    <property type="molecule type" value="Genomic_DNA"/>
</dbReference>
<dbReference type="OMA" id="CETESGT"/>
<evidence type="ECO:0008006" key="5">
    <source>
        <dbReference type="Google" id="ProtNLM"/>
    </source>
</evidence>
<feature type="compositionally biased region" description="Acidic residues" evidence="1">
    <location>
        <begin position="65"/>
        <end position="76"/>
    </location>
</feature>
<feature type="non-terminal residue" evidence="2">
    <location>
        <position position="1"/>
    </location>
</feature>
<evidence type="ECO:0000313" key="2">
    <source>
        <dbReference type="EMBL" id="ELU05730.1"/>
    </source>
</evidence>
<reference evidence="2 4" key="2">
    <citation type="journal article" date="2013" name="Nature">
        <title>Insights into bilaterian evolution from three spiralian genomes.</title>
        <authorList>
            <person name="Simakov O."/>
            <person name="Marletaz F."/>
            <person name="Cho S.J."/>
            <person name="Edsinger-Gonzales E."/>
            <person name="Havlak P."/>
            <person name="Hellsten U."/>
            <person name="Kuo D.H."/>
            <person name="Larsson T."/>
            <person name="Lv J."/>
            <person name="Arendt D."/>
            <person name="Savage R."/>
            <person name="Osoegawa K."/>
            <person name="de Jong P."/>
            <person name="Grimwood J."/>
            <person name="Chapman J.A."/>
            <person name="Shapiro H."/>
            <person name="Aerts A."/>
            <person name="Otillar R.P."/>
            <person name="Terry A.Y."/>
            <person name="Boore J.L."/>
            <person name="Grigoriev I.V."/>
            <person name="Lindberg D.R."/>
            <person name="Seaver E.C."/>
            <person name="Weisblat D.A."/>
            <person name="Putnam N.H."/>
            <person name="Rokhsar D.S."/>
        </authorList>
    </citation>
    <scope>NUCLEOTIDE SEQUENCE</scope>
    <source>
        <strain evidence="2 4">I ESC-2004</strain>
    </source>
</reference>
<feature type="region of interest" description="Disordered" evidence="1">
    <location>
        <begin position="1"/>
        <end position="31"/>
    </location>
</feature>
<proteinExistence type="predicted"/>
<dbReference type="PANTHER" id="PTHR23352:SF2">
    <property type="entry name" value="NEURAL PROLIFERATION DIFFERENTIATION AND CONTROL PROTEIN 1"/>
    <property type="match status" value="1"/>
</dbReference>
<evidence type="ECO:0000313" key="4">
    <source>
        <dbReference type="Proteomes" id="UP000014760"/>
    </source>
</evidence>
<organism evidence="2">
    <name type="scientific">Capitella teleta</name>
    <name type="common">Polychaete worm</name>
    <dbReference type="NCBI Taxonomy" id="283909"/>
    <lineage>
        <taxon>Eukaryota</taxon>
        <taxon>Metazoa</taxon>
        <taxon>Spiralia</taxon>
        <taxon>Lophotrochozoa</taxon>
        <taxon>Annelida</taxon>
        <taxon>Polychaeta</taxon>
        <taxon>Sedentaria</taxon>
        <taxon>Scolecida</taxon>
        <taxon>Capitellidae</taxon>
        <taxon>Capitella</taxon>
    </lineage>
</organism>
<protein>
    <recommendedName>
        <fullName evidence="5">Neural proliferation differentiation and control protein 1</fullName>
    </recommendedName>
</protein>
<dbReference type="InterPro" id="IPR009635">
    <property type="entry name" value="NPDC1"/>
</dbReference>